<reference evidence="1" key="1">
    <citation type="submission" date="2024-08" db="EMBL/GenBank/DDBJ databases">
        <title>Lentilactobacillus sp. nov., isolated from tree bark.</title>
        <authorList>
            <person name="Phuengjayaem S."/>
            <person name="Tanasupawat S."/>
        </authorList>
    </citation>
    <scope>NUCLEOTIDE SEQUENCE</scope>
    <source>
        <strain evidence="1">SPB1-3</strain>
    </source>
</reference>
<sequence>MNEEEQNLTNDETLTNTDTEAVTETSSKNKDFSLLPLNERVQVKDLDDKNRQLTITQKDGSVLEVNITQPNLRTAESIDDCRTEIRPISGDTGVLRTTTARFHEALFSLFSAVLIDNKPKGNLDWDLADTLERETYDWLMDQADTFLASKS</sequence>
<protein>
    <submittedName>
        <fullName evidence="1">Uncharacterized protein</fullName>
    </submittedName>
</protein>
<proteinExistence type="predicted"/>
<organism evidence="1 2">
    <name type="scientific">Lentilactobacillus terminaliae</name>
    <dbReference type="NCBI Taxonomy" id="3003483"/>
    <lineage>
        <taxon>Bacteria</taxon>
        <taxon>Bacillati</taxon>
        <taxon>Bacillota</taxon>
        <taxon>Bacilli</taxon>
        <taxon>Lactobacillales</taxon>
        <taxon>Lactobacillaceae</taxon>
        <taxon>Lentilactobacillus</taxon>
    </lineage>
</organism>
<evidence type="ECO:0000313" key="1">
    <source>
        <dbReference type="EMBL" id="XFD39224.1"/>
    </source>
</evidence>
<accession>A0ACD5DCV5</accession>
<evidence type="ECO:0000313" key="2">
    <source>
        <dbReference type="Proteomes" id="UP001149860"/>
    </source>
</evidence>
<name>A0ACD5DCV5_9LACO</name>
<gene>
    <name evidence="1" type="ORF">O0236_007240</name>
</gene>
<dbReference type="Proteomes" id="UP001149860">
    <property type="component" value="Chromosome"/>
</dbReference>
<dbReference type="EMBL" id="CP168151">
    <property type="protein sequence ID" value="XFD39224.1"/>
    <property type="molecule type" value="Genomic_DNA"/>
</dbReference>
<keyword evidence="2" id="KW-1185">Reference proteome</keyword>